<organism evidence="4 5">
    <name type="scientific">Pikeienuella piscinae</name>
    <dbReference type="NCBI Taxonomy" id="2748098"/>
    <lineage>
        <taxon>Bacteria</taxon>
        <taxon>Pseudomonadati</taxon>
        <taxon>Pseudomonadota</taxon>
        <taxon>Alphaproteobacteria</taxon>
        <taxon>Rhodobacterales</taxon>
        <taxon>Paracoccaceae</taxon>
        <taxon>Pikeienuella</taxon>
    </lineage>
</organism>
<dbReference type="PANTHER" id="PTHR43877:SF1">
    <property type="entry name" value="ACETYLTRANSFERASE"/>
    <property type="match status" value="1"/>
</dbReference>
<accession>A0A7L5C262</accession>
<dbReference type="KEGG" id="hdh:G5B40_11145"/>
<dbReference type="Pfam" id="PF13673">
    <property type="entry name" value="Acetyltransf_10"/>
    <property type="match status" value="1"/>
</dbReference>
<dbReference type="RefSeq" id="WP_165098538.1">
    <property type="nucleotide sequence ID" value="NZ_CP049056.1"/>
</dbReference>
<keyword evidence="5" id="KW-1185">Reference proteome</keyword>
<dbReference type="SUPFAM" id="SSF55729">
    <property type="entry name" value="Acyl-CoA N-acyltransferases (Nat)"/>
    <property type="match status" value="1"/>
</dbReference>
<dbReference type="PROSITE" id="PS51186">
    <property type="entry name" value="GNAT"/>
    <property type="match status" value="1"/>
</dbReference>
<name>A0A7L5C262_9RHOB</name>
<dbReference type="CDD" id="cd04301">
    <property type="entry name" value="NAT_SF"/>
    <property type="match status" value="1"/>
</dbReference>
<keyword evidence="1 4" id="KW-0808">Transferase</keyword>
<dbReference type="AlphaFoldDB" id="A0A7L5C262"/>
<dbReference type="GO" id="GO:0016747">
    <property type="term" value="F:acyltransferase activity, transferring groups other than amino-acyl groups"/>
    <property type="evidence" value="ECO:0007669"/>
    <property type="project" value="InterPro"/>
</dbReference>
<dbReference type="Gene3D" id="3.40.630.30">
    <property type="match status" value="1"/>
</dbReference>
<protein>
    <submittedName>
        <fullName evidence="4">GNAT family N-acetyltransferase</fullName>
    </submittedName>
</protein>
<gene>
    <name evidence="4" type="ORF">G5B40_11145</name>
</gene>
<evidence type="ECO:0000256" key="1">
    <source>
        <dbReference type="ARBA" id="ARBA00022679"/>
    </source>
</evidence>
<evidence type="ECO:0000256" key="2">
    <source>
        <dbReference type="ARBA" id="ARBA00023315"/>
    </source>
</evidence>
<evidence type="ECO:0000313" key="4">
    <source>
        <dbReference type="EMBL" id="QIE55959.1"/>
    </source>
</evidence>
<proteinExistence type="predicted"/>
<keyword evidence="2" id="KW-0012">Acyltransferase</keyword>
<dbReference type="InterPro" id="IPR016181">
    <property type="entry name" value="Acyl_CoA_acyltransferase"/>
</dbReference>
<dbReference type="Proteomes" id="UP000503336">
    <property type="component" value="Chromosome"/>
</dbReference>
<dbReference type="InterPro" id="IPR000182">
    <property type="entry name" value="GNAT_dom"/>
</dbReference>
<feature type="domain" description="N-acetyltransferase" evidence="3">
    <location>
        <begin position="3"/>
        <end position="151"/>
    </location>
</feature>
<dbReference type="EMBL" id="CP049056">
    <property type="protein sequence ID" value="QIE55959.1"/>
    <property type="molecule type" value="Genomic_DNA"/>
</dbReference>
<evidence type="ECO:0000259" key="3">
    <source>
        <dbReference type="PROSITE" id="PS51186"/>
    </source>
</evidence>
<reference evidence="4 5" key="1">
    <citation type="submission" date="2020-02" db="EMBL/GenBank/DDBJ databases">
        <title>complete genome sequence of Rhodobacteraceae bacterium.</title>
        <authorList>
            <person name="Park J."/>
            <person name="Kim Y.-S."/>
            <person name="Kim K.-H."/>
        </authorList>
    </citation>
    <scope>NUCLEOTIDE SEQUENCE [LARGE SCALE GENOMIC DNA]</scope>
    <source>
        <strain evidence="4 5">RR4-56</strain>
    </source>
</reference>
<dbReference type="PANTHER" id="PTHR43877">
    <property type="entry name" value="AMINOALKYLPHOSPHONATE N-ACETYLTRANSFERASE-RELATED-RELATED"/>
    <property type="match status" value="1"/>
</dbReference>
<evidence type="ECO:0000313" key="5">
    <source>
        <dbReference type="Proteomes" id="UP000503336"/>
    </source>
</evidence>
<sequence length="153" mass="16664">MKIAIRRARAGEAAALTDLSMRSKASNGYDDAFMNACRAELEVTPERMASAEYWVAADEAIRGCISLTASEEPGAGEIGAFFIDPDFQRRGIGRMLWDAARRSAEARGFRVLRLDSDPFAVPFYQTLGFAIAGEVASGSIPGRIIPQMEIRLS</sequence>
<dbReference type="InterPro" id="IPR050832">
    <property type="entry name" value="Bact_Acetyltransf"/>
</dbReference>